<gene>
    <name evidence="2" type="ORF">ATL51_3638</name>
</gene>
<protein>
    <submittedName>
        <fullName evidence="2">Nucleotidyltransferase</fullName>
    </submittedName>
</protein>
<dbReference type="Gene3D" id="3.30.460.10">
    <property type="entry name" value="Beta Polymerase, domain 2"/>
    <property type="match status" value="1"/>
</dbReference>
<dbReference type="CDD" id="cd05403">
    <property type="entry name" value="NT_KNTase_like"/>
    <property type="match status" value="1"/>
</dbReference>
<dbReference type="EMBL" id="PHUJ01000003">
    <property type="protein sequence ID" value="PKB31935.1"/>
    <property type="molecule type" value="Genomic_DNA"/>
</dbReference>
<dbReference type="PANTHER" id="PTHR43852:SF3">
    <property type="entry name" value="NUCLEOTIDYLTRANSFERASE"/>
    <property type="match status" value="1"/>
</dbReference>
<evidence type="ECO:0000313" key="2">
    <source>
        <dbReference type="EMBL" id="PKB31935.1"/>
    </source>
</evidence>
<sequence>MPPVTTGAATVAPVIGPQTQDPARLDAVRVVAARVPGLTLLLLHGSRSRGQEHAGSDWDLGYRGDADPATLLDAVASALGTDAVDLVDLDRATALLRYEAARDGVALYTSGDAYRDFVLEATRFWCDAGPVIRRAQQDVLAGLGR</sequence>
<dbReference type="InterPro" id="IPR041633">
    <property type="entry name" value="Polbeta"/>
</dbReference>
<organism evidence="2 3">
    <name type="scientific">Pseudonocardia alni</name>
    <name type="common">Amycolata alni</name>
    <dbReference type="NCBI Taxonomy" id="33907"/>
    <lineage>
        <taxon>Bacteria</taxon>
        <taxon>Bacillati</taxon>
        <taxon>Actinomycetota</taxon>
        <taxon>Actinomycetes</taxon>
        <taxon>Pseudonocardiales</taxon>
        <taxon>Pseudonocardiaceae</taxon>
        <taxon>Pseudonocardia</taxon>
    </lineage>
</organism>
<dbReference type="AlphaFoldDB" id="A0AA44UR20"/>
<dbReference type="InterPro" id="IPR043519">
    <property type="entry name" value="NT_sf"/>
</dbReference>
<feature type="domain" description="Polymerase beta nucleotidyltransferase" evidence="1">
    <location>
        <begin position="38"/>
        <end position="109"/>
    </location>
</feature>
<dbReference type="SUPFAM" id="SSF81301">
    <property type="entry name" value="Nucleotidyltransferase"/>
    <property type="match status" value="1"/>
</dbReference>
<dbReference type="Pfam" id="PF18765">
    <property type="entry name" value="Polbeta"/>
    <property type="match status" value="1"/>
</dbReference>
<dbReference type="InterPro" id="IPR052930">
    <property type="entry name" value="TA_antitoxin_MntA"/>
</dbReference>
<comment type="caution">
    <text evidence="2">The sequence shown here is derived from an EMBL/GenBank/DDBJ whole genome shotgun (WGS) entry which is preliminary data.</text>
</comment>
<dbReference type="Proteomes" id="UP000232453">
    <property type="component" value="Unassembled WGS sequence"/>
</dbReference>
<accession>A0AA44UR20</accession>
<proteinExistence type="predicted"/>
<dbReference type="PANTHER" id="PTHR43852">
    <property type="entry name" value="NUCLEOTIDYLTRANSFERASE"/>
    <property type="match status" value="1"/>
</dbReference>
<evidence type="ECO:0000259" key="1">
    <source>
        <dbReference type="Pfam" id="PF18765"/>
    </source>
</evidence>
<reference evidence="2 3" key="1">
    <citation type="submission" date="2017-11" db="EMBL/GenBank/DDBJ databases">
        <title>Sequencing the genomes of 1000 actinobacteria strains.</title>
        <authorList>
            <person name="Klenk H.-P."/>
        </authorList>
    </citation>
    <scope>NUCLEOTIDE SEQUENCE [LARGE SCALE GENOMIC DNA]</scope>
    <source>
        <strain evidence="2 3">DSM 44104</strain>
    </source>
</reference>
<name>A0AA44UR20_PSEA5</name>
<evidence type="ECO:0000313" key="3">
    <source>
        <dbReference type="Proteomes" id="UP000232453"/>
    </source>
</evidence>